<dbReference type="PANTHER" id="PTHR30204:SF82">
    <property type="entry name" value="TRANSCRIPTIONAL REGULATOR, MERR FAMILY"/>
    <property type="match status" value="1"/>
</dbReference>
<organism evidence="3 4">
    <name type="scientific">Niallia hominis</name>
    <dbReference type="NCBI Taxonomy" id="3133173"/>
    <lineage>
        <taxon>Bacteria</taxon>
        <taxon>Bacillati</taxon>
        <taxon>Bacillota</taxon>
        <taxon>Bacilli</taxon>
        <taxon>Bacillales</taxon>
        <taxon>Bacillaceae</taxon>
        <taxon>Niallia</taxon>
    </lineage>
</organism>
<keyword evidence="1" id="KW-0238">DNA-binding</keyword>
<dbReference type="CDD" id="cd01109">
    <property type="entry name" value="HTH_YyaN"/>
    <property type="match status" value="1"/>
</dbReference>
<dbReference type="Proteomes" id="UP001465426">
    <property type="component" value="Unassembled WGS sequence"/>
</dbReference>
<sequence>MKFCHISDASAKFNIPESTIRYYEKQGLLPLIERDEAGRRLFSENQMELLGTVICLKNTHMPIKKIKQYIDWIIEGDSTIQLRLAMMENHRQDVVAEISLMEESLKGIDVKIARYTKKIEERI</sequence>
<evidence type="ECO:0000256" key="1">
    <source>
        <dbReference type="ARBA" id="ARBA00023125"/>
    </source>
</evidence>
<dbReference type="Gene3D" id="1.10.1660.10">
    <property type="match status" value="1"/>
</dbReference>
<comment type="caution">
    <text evidence="3">The sequence shown here is derived from an EMBL/GenBank/DDBJ whole genome shotgun (WGS) entry which is preliminary data.</text>
</comment>
<dbReference type="RefSeq" id="WP_251629873.1">
    <property type="nucleotide sequence ID" value="NZ_JBBMFN010000021.1"/>
</dbReference>
<dbReference type="SMART" id="SM00422">
    <property type="entry name" value="HTH_MERR"/>
    <property type="match status" value="1"/>
</dbReference>
<evidence type="ECO:0000259" key="2">
    <source>
        <dbReference type="PROSITE" id="PS50937"/>
    </source>
</evidence>
<proteinExistence type="predicted"/>
<reference evidence="3 4" key="1">
    <citation type="submission" date="2024-03" db="EMBL/GenBank/DDBJ databases">
        <title>Human intestinal bacterial collection.</title>
        <authorList>
            <person name="Pauvert C."/>
            <person name="Hitch T.C.A."/>
            <person name="Clavel T."/>
        </authorList>
    </citation>
    <scope>NUCLEOTIDE SEQUENCE [LARGE SCALE GENOMIC DNA]</scope>
    <source>
        <strain evidence="3 4">CLA-SR-H024</strain>
    </source>
</reference>
<evidence type="ECO:0000313" key="4">
    <source>
        <dbReference type="Proteomes" id="UP001465426"/>
    </source>
</evidence>
<dbReference type="PANTHER" id="PTHR30204">
    <property type="entry name" value="REDOX-CYCLING DRUG-SENSING TRANSCRIPTIONAL ACTIVATOR SOXR"/>
    <property type="match status" value="1"/>
</dbReference>
<name>A0ABV1EZV8_9BACI</name>
<dbReference type="EMBL" id="JBBMFN010000021">
    <property type="protein sequence ID" value="MEQ2466115.1"/>
    <property type="molecule type" value="Genomic_DNA"/>
</dbReference>
<gene>
    <name evidence="3" type="ORF">WMO63_10610</name>
</gene>
<dbReference type="InterPro" id="IPR000551">
    <property type="entry name" value="MerR-type_HTH_dom"/>
</dbReference>
<dbReference type="PROSITE" id="PS50937">
    <property type="entry name" value="HTH_MERR_2"/>
    <property type="match status" value="1"/>
</dbReference>
<keyword evidence="4" id="KW-1185">Reference proteome</keyword>
<dbReference type="Pfam" id="PF13411">
    <property type="entry name" value="MerR_1"/>
    <property type="match status" value="1"/>
</dbReference>
<feature type="domain" description="HTH merR-type" evidence="2">
    <location>
        <begin position="6"/>
        <end position="72"/>
    </location>
</feature>
<dbReference type="InterPro" id="IPR047057">
    <property type="entry name" value="MerR_fam"/>
</dbReference>
<protein>
    <submittedName>
        <fullName evidence="3">MerR family transcriptional regulator</fullName>
    </submittedName>
</protein>
<dbReference type="SUPFAM" id="SSF46955">
    <property type="entry name" value="Putative DNA-binding domain"/>
    <property type="match status" value="1"/>
</dbReference>
<evidence type="ECO:0000313" key="3">
    <source>
        <dbReference type="EMBL" id="MEQ2466115.1"/>
    </source>
</evidence>
<accession>A0ABV1EZV8</accession>
<dbReference type="InterPro" id="IPR009061">
    <property type="entry name" value="DNA-bd_dom_put_sf"/>
</dbReference>